<gene>
    <name evidence="1" type="ORF">LGLO00237_LOCUS10779</name>
</gene>
<organism evidence="1">
    <name type="scientific">Lotharella globosa</name>
    <dbReference type="NCBI Taxonomy" id="91324"/>
    <lineage>
        <taxon>Eukaryota</taxon>
        <taxon>Sar</taxon>
        <taxon>Rhizaria</taxon>
        <taxon>Cercozoa</taxon>
        <taxon>Chlorarachniophyceae</taxon>
        <taxon>Lotharella</taxon>
    </lineage>
</organism>
<evidence type="ECO:0000313" key="1">
    <source>
        <dbReference type="EMBL" id="CAE0659204.1"/>
    </source>
</evidence>
<dbReference type="EMBL" id="HBIV01014733">
    <property type="protein sequence ID" value="CAE0659204.1"/>
    <property type="molecule type" value="Transcribed_RNA"/>
</dbReference>
<name>A0A7S4DN30_9EUKA</name>
<dbReference type="AlphaFoldDB" id="A0A7S4DN30"/>
<proteinExistence type="predicted"/>
<accession>A0A7S4DN30</accession>
<sequence>MAIFQDLIKRGIVASEGGIQVVDEVVMGMIRYIDWQLNQSLPSESDELASQRLRERCEFVGNAARALLLIERTLGHGAADYRYPLLRGLRENLARGKSSSDINSALILPWGQTRSTLDKAKQAKVDPTVIQDTVNALAGLGFSDL</sequence>
<reference evidence="1" key="1">
    <citation type="submission" date="2021-01" db="EMBL/GenBank/DDBJ databases">
        <authorList>
            <person name="Corre E."/>
            <person name="Pelletier E."/>
            <person name="Niang G."/>
            <person name="Scheremetjew M."/>
            <person name="Finn R."/>
            <person name="Kale V."/>
            <person name="Holt S."/>
            <person name="Cochrane G."/>
            <person name="Meng A."/>
            <person name="Brown T."/>
            <person name="Cohen L."/>
        </authorList>
    </citation>
    <scope>NUCLEOTIDE SEQUENCE</scope>
    <source>
        <strain evidence="1">CCCM811</strain>
    </source>
</reference>
<protein>
    <submittedName>
        <fullName evidence="1">Uncharacterized protein</fullName>
    </submittedName>
</protein>